<name>A0A8G2EVS1_9PROT</name>
<keyword evidence="3" id="KW-0670">Pyruvate</keyword>
<proteinExistence type="predicted"/>
<dbReference type="InterPro" id="IPR051818">
    <property type="entry name" value="TPP_dependent_decarboxylase"/>
</dbReference>
<dbReference type="SUPFAM" id="SSF52518">
    <property type="entry name" value="Thiamin diphosphate-binding fold (THDP-binding)"/>
    <property type="match status" value="1"/>
</dbReference>
<dbReference type="PANTHER" id="PTHR42818">
    <property type="entry name" value="SULFOPYRUVATE DECARBOXYLASE SUBUNIT ALPHA"/>
    <property type="match status" value="1"/>
</dbReference>
<comment type="caution">
    <text evidence="3">The sequence shown here is derived from an EMBL/GenBank/DDBJ whole genome shotgun (WGS) entry which is preliminary data.</text>
</comment>
<accession>A0A8G2EVS1</accession>
<evidence type="ECO:0000313" key="3">
    <source>
        <dbReference type="EMBL" id="SDF42519.1"/>
    </source>
</evidence>
<dbReference type="EMBL" id="FNBW01000003">
    <property type="protein sequence ID" value="SDF42519.1"/>
    <property type="molecule type" value="Genomic_DNA"/>
</dbReference>
<keyword evidence="2" id="KW-0456">Lyase</keyword>
<evidence type="ECO:0000256" key="1">
    <source>
        <dbReference type="ARBA" id="ARBA00022793"/>
    </source>
</evidence>
<dbReference type="CDD" id="cd07035">
    <property type="entry name" value="TPP_PYR_POX_like"/>
    <property type="match status" value="1"/>
</dbReference>
<evidence type="ECO:0000313" key="4">
    <source>
        <dbReference type="Proteomes" id="UP000198615"/>
    </source>
</evidence>
<dbReference type="GO" id="GO:0016831">
    <property type="term" value="F:carboxy-lyase activity"/>
    <property type="evidence" value="ECO:0007669"/>
    <property type="project" value="UniProtKB-KW"/>
</dbReference>
<dbReference type="AlphaFoldDB" id="A0A8G2EVS1"/>
<dbReference type="PANTHER" id="PTHR42818:SF1">
    <property type="entry name" value="SULFOPYRUVATE DECARBOXYLASE"/>
    <property type="match status" value="1"/>
</dbReference>
<dbReference type="Gene3D" id="3.40.50.970">
    <property type="match status" value="1"/>
</dbReference>
<dbReference type="InterPro" id="IPR029061">
    <property type="entry name" value="THDP-binding"/>
</dbReference>
<reference evidence="3 4" key="1">
    <citation type="submission" date="2016-10" db="EMBL/GenBank/DDBJ databases">
        <authorList>
            <person name="Varghese N."/>
            <person name="Submissions S."/>
        </authorList>
    </citation>
    <scope>NUCLEOTIDE SEQUENCE [LARGE SCALE GENOMIC DNA]</scope>
    <source>
        <strain evidence="3 4">DSM 18839</strain>
    </source>
</reference>
<gene>
    <name evidence="3" type="ORF">SAMN05660686_01289</name>
</gene>
<dbReference type="OrthoDB" id="9798007at2"/>
<dbReference type="Proteomes" id="UP000198615">
    <property type="component" value="Unassembled WGS sequence"/>
</dbReference>
<organism evidence="3 4">
    <name type="scientific">Thalassobaculum litoreum DSM 18839</name>
    <dbReference type="NCBI Taxonomy" id="1123362"/>
    <lineage>
        <taxon>Bacteria</taxon>
        <taxon>Pseudomonadati</taxon>
        <taxon>Pseudomonadota</taxon>
        <taxon>Alphaproteobacteria</taxon>
        <taxon>Rhodospirillales</taxon>
        <taxon>Thalassobaculaceae</taxon>
        <taxon>Thalassobaculum</taxon>
    </lineage>
</organism>
<evidence type="ECO:0000256" key="2">
    <source>
        <dbReference type="ARBA" id="ARBA00023239"/>
    </source>
</evidence>
<dbReference type="RefSeq" id="WP_028795498.1">
    <property type="nucleotide sequence ID" value="NZ_FNBW01000003.1"/>
</dbReference>
<protein>
    <submittedName>
        <fullName evidence="3">Sulfopyruvate decarboxylase, alpha subunit</fullName>
    </submittedName>
</protein>
<keyword evidence="4" id="KW-1185">Reference proteome</keyword>
<sequence length="171" mass="18382">MSDQSVWGAELYDTLVDGGVSIFAYVPDGGHKVMIQKSLEDDRVHSIPLTTEEEGVALTAGADLGGKKAVLLMQSSGTGNCINMLSLQANGRFPFLAIITMRGTFGEQNPWQVPMGKAVRPCLEAIGVHVLEVERPEELKETTNAAMNLAFRSNCAVALLLTQKFIGAKAF</sequence>
<keyword evidence="1" id="KW-0210">Decarboxylase</keyword>